<feature type="compositionally biased region" description="Polar residues" evidence="1">
    <location>
        <begin position="351"/>
        <end position="373"/>
    </location>
</feature>
<dbReference type="GO" id="GO:0005886">
    <property type="term" value="C:plasma membrane"/>
    <property type="evidence" value="ECO:0007669"/>
    <property type="project" value="TreeGrafter"/>
</dbReference>
<comment type="caution">
    <text evidence="3">The sequence shown here is derived from an EMBL/GenBank/DDBJ whole genome shotgun (WGS) entry which is preliminary data.</text>
</comment>
<dbReference type="GO" id="GO:0016477">
    <property type="term" value="P:cell migration"/>
    <property type="evidence" value="ECO:0007669"/>
    <property type="project" value="TreeGrafter"/>
</dbReference>
<gene>
    <name evidence="3" type="ORF">GSLYS_00003018001</name>
</gene>
<dbReference type="InterPro" id="IPR000719">
    <property type="entry name" value="Prot_kinase_dom"/>
</dbReference>
<dbReference type="InterPro" id="IPR011009">
    <property type="entry name" value="Kinase-like_dom_sf"/>
</dbReference>
<evidence type="ECO:0000256" key="1">
    <source>
        <dbReference type="SAM" id="MobiDB-lite"/>
    </source>
</evidence>
<feature type="domain" description="Protein kinase" evidence="2">
    <location>
        <begin position="1"/>
        <end position="89"/>
    </location>
</feature>
<dbReference type="InterPro" id="IPR001245">
    <property type="entry name" value="Ser-Thr/Tyr_kinase_cat_dom"/>
</dbReference>
<protein>
    <recommendedName>
        <fullName evidence="2">Protein kinase domain-containing protein</fullName>
    </recommendedName>
</protein>
<accession>A0AAV2H6V9</accession>
<dbReference type="InterPro" id="IPR050122">
    <property type="entry name" value="RTK"/>
</dbReference>
<evidence type="ECO:0000313" key="4">
    <source>
        <dbReference type="Proteomes" id="UP001497497"/>
    </source>
</evidence>
<dbReference type="PRINTS" id="PR00109">
    <property type="entry name" value="TYRKINASE"/>
</dbReference>
<feature type="region of interest" description="Disordered" evidence="1">
    <location>
        <begin position="178"/>
        <end position="209"/>
    </location>
</feature>
<organism evidence="3 4">
    <name type="scientific">Lymnaea stagnalis</name>
    <name type="common">Great pond snail</name>
    <name type="synonym">Helix stagnalis</name>
    <dbReference type="NCBI Taxonomy" id="6523"/>
    <lineage>
        <taxon>Eukaryota</taxon>
        <taxon>Metazoa</taxon>
        <taxon>Spiralia</taxon>
        <taxon>Lophotrochozoa</taxon>
        <taxon>Mollusca</taxon>
        <taxon>Gastropoda</taxon>
        <taxon>Heterobranchia</taxon>
        <taxon>Euthyneura</taxon>
        <taxon>Panpulmonata</taxon>
        <taxon>Hygrophila</taxon>
        <taxon>Lymnaeoidea</taxon>
        <taxon>Lymnaeidae</taxon>
        <taxon>Lymnaea</taxon>
    </lineage>
</organism>
<dbReference type="Pfam" id="PF07714">
    <property type="entry name" value="PK_Tyr_Ser-Thr"/>
    <property type="match status" value="1"/>
</dbReference>
<feature type="compositionally biased region" description="Polar residues" evidence="1">
    <location>
        <begin position="190"/>
        <end position="209"/>
    </location>
</feature>
<name>A0AAV2H6V9_LYMST</name>
<dbReference type="SUPFAM" id="SSF56112">
    <property type="entry name" value="Protein kinase-like (PK-like)"/>
    <property type="match status" value="1"/>
</dbReference>
<dbReference type="InterPro" id="IPR020635">
    <property type="entry name" value="Tyr_kinase_cat_dom"/>
</dbReference>
<dbReference type="SMART" id="SM00219">
    <property type="entry name" value="TyrKc"/>
    <property type="match status" value="1"/>
</dbReference>
<dbReference type="PANTHER" id="PTHR24416">
    <property type="entry name" value="TYROSINE-PROTEIN KINASE RECEPTOR"/>
    <property type="match status" value="1"/>
</dbReference>
<dbReference type="EMBL" id="CAXITT010000039">
    <property type="protein sequence ID" value="CAL1528848.1"/>
    <property type="molecule type" value="Genomic_DNA"/>
</dbReference>
<sequence length="411" mass="45197">MALESIEHGAYSTKSDVWSLGVVLWELLTRGVVPYPGVDGWDIINFLRHRRLAPPHFCPDALYSLMMLCWAKDPNKRPSFKTLQMELLLLIGQSPQDTPVADSKRESAVNLYVKMPSDRLDPTEDFRSSKAIADVKAEDKDSSSENLEEDVKTREPVLEKKTSNVVKPIPKIRVTIAGLKKNPLPEGSEQPASSDTNKTHSGGQDRSTKTFSDILSVPTMNVVNNVMITIPACYNHREVSKNSAGVYIQLVDNYEPPPKFFSPFHKASKRTSKKAVDKRTAGHASHTTGSDTHIDKSQEDLHEFVKMGKDGAYYELESKAQRLSAISDTGSMSSATMHTASSFGSLMDNASPVSSNRASSGGSNLSLTHGQTSRVMSQNMQVTYKRSPLADNSLSASCDLNLSLNHKENPP</sequence>
<evidence type="ECO:0000259" key="2">
    <source>
        <dbReference type="PROSITE" id="PS50011"/>
    </source>
</evidence>
<dbReference type="GO" id="GO:0005524">
    <property type="term" value="F:ATP binding"/>
    <property type="evidence" value="ECO:0007669"/>
    <property type="project" value="InterPro"/>
</dbReference>
<dbReference type="GO" id="GO:0043235">
    <property type="term" value="C:receptor complex"/>
    <property type="evidence" value="ECO:0007669"/>
    <property type="project" value="TreeGrafter"/>
</dbReference>
<feature type="region of interest" description="Disordered" evidence="1">
    <location>
        <begin position="131"/>
        <end position="159"/>
    </location>
</feature>
<feature type="region of interest" description="Disordered" evidence="1">
    <location>
        <begin position="348"/>
        <end position="373"/>
    </location>
</feature>
<evidence type="ECO:0000313" key="3">
    <source>
        <dbReference type="EMBL" id="CAL1528848.1"/>
    </source>
</evidence>
<feature type="region of interest" description="Disordered" evidence="1">
    <location>
        <begin position="262"/>
        <end position="297"/>
    </location>
</feature>
<keyword evidence="4" id="KW-1185">Reference proteome</keyword>
<dbReference type="AlphaFoldDB" id="A0AAV2H6V9"/>
<reference evidence="3 4" key="1">
    <citation type="submission" date="2024-04" db="EMBL/GenBank/DDBJ databases">
        <authorList>
            <consortium name="Genoscope - CEA"/>
            <person name="William W."/>
        </authorList>
    </citation>
    <scope>NUCLEOTIDE SEQUENCE [LARGE SCALE GENOMIC DNA]</scope>
</reference>
<dbReference type="PANTHER" id="PTHR24416:SF564">
    <property type="entry name" value="MACROPHAGE-STIMULATING PROTEIN RECEPTOR"/>
    <property type="match status" value="1"/>
</dbReference>
<dbReference type="Gene3D" id="1.10.510.10">
    <property type="entry name" value="Transferase(Phosphotransferase) domain 1"/>
    <property type="match status" value="1"/>
</dbReference>
<dbReference type="PROSITE" id="PS50011">
    <property type="entry name" value="PROTEIN_KINASE_DOM"/>
    <property type="match status" value="1"/>
</dbReference>
<proteinExistence type="predicted"/>
<dbReference type="GO" id="GO:0004714">
    <property type="term" value="F:transmembrane receptor protein tyrosine kinase activity"/>
    <property type="evidence" value="ECO:0007669"/>
    <property type="project" value="TreeGrafter"/>
</dbReference>
<dbReference type="Proteomes" id="UP001497497">
    <property type="component" value="Unassembled WGS sequence"/>
</dbReference>
<dbReference type="GO" id="GO:0007169">
    <property type="term" value="P:cell surface receptor protein tyrosine kinase signaling pathway"/>
    <property type="evidence" value="ECO:0007669"/>
    <property type="project" value="TreeGrafter"/>
</dbReference>
<dbReference type="GO" id="GO:0007399">
    <property type="term" value="P:nervous system development"/>
    <property type="evidence" value="ECO:0007669"/>
    <property type="project" value="TreeGrafter"/>
</dbReference>